<evidence type="ECO:0000256" key="1">
    <source>
        <dbReference type="SAM" id="Phobius"/>
    </source>
</evidence>
<dbReference type="OrthoDB" id="7619493at2"/>
<feature type="transmembrane region" description="Helical" evidence="1">
    <location>
        <begin position="41"/>
        <end position="62"/>
    </location>
</feature>
<keyword evidence="3" id="KW-1185">Reference proteome</keyword>
<keyword evidence="1" id="KW-0472">Membrane</keyword>
<gene>
    <name evidence="2" type="ORF">D3874_24090</name>
</gene>
<feature type="transmembrane region" description="Helical" evidence="1">
    <location>
        <begin position="100"/>
        <end position="121"/>
    </location>
</feature>
<feature type="transmembrane region" description="Helical" evidence="1">
    <location>
        <begin position="74"/>
        <end position="94"/>
    </location>
</feature>
<dbReference type="RefSeq" id="WP_119781785.1">
    <property type="nucleotide sequence ID" value="NZ_QYUK01000011.1"/>
</dbReference>
<keyword evidence="1" id="KW-0812">Transmembrane</keyword>
<accession>A0A418WI51</accession>
<proteinExistence type="predicted"/>
<feature type="transmembrane region" description="Helical" evidence="1">
    <location>
        <begin position="9"/>
        <end position="29"/>
    </location>
</feature>
<name>A0A418WI51_9PROT</name>
<evidence type="ECO:0000313" key="2">
    <source>
        <dbReference type="EMBL" id="RJF89670.1"/>
    </source>
</evidence>
<organism evidence="2 3">
    <name type="scientific">Oleomonas cavernae</name>
    <dbReference type="NCBI Taxonomy" id="2320859"/>
    <lineage>
        <taxon>Bacteria</taxon>
        <taxon>Pseudomonadati</taxon>
        <taxon>Pseudomonadota</taxon>
        <taxon>Alphaproteobacteria</taxon>
        <taxon>Acetobacterales</taxon>
        <taxon>Acetobacteraceae</taxon>
        <taxon>Oleomonas</taxon>
    </lineage>
</organism>
<dbReference type="Proteomes" id="UP000284605">
    <property type="component" value="Unassembled WGS sequence"/>
</dbReference>
<dbReference type="AlphaFoldDB" id="A0A418WI51"/>
<evidence type="ECO:0000313" key="3">
    <source>
        <dbReference type="Proteomes" id="UP000284605"/>
    </source>
</evidence>
<reference evidence="2 3" key="1">
    <citation type="submission" date="2018-09" db="EMBL/GenBank/DDBJ databases">
        <authorList>
            <person name="Zhu H."/>
        </authorList>
    </citation>
    <scope>NUCLEOTIDE SEQUENCE [LARGE SCALE GENOMIC DNA]</scope>
    <source>
        <strain evidence="2 3">K1W22B-8</strain>
    </source>
</reference>
<sequence length="124" mass="13208">MSDRHWRSFFWIAAAYNMLAGLPPLLVPAQGGALFGLVDPAPVVAVLLQMVGLLVINFGLGYAMVARNLEAARYILPLGIFGKLGVVVLIGWHFAAGTLAAPALAAAFGDLLFALGFIAFLRRR</sequence>
<dbReference type="EMBL" id="QYUK01000011">
    <property type="protein sequence ID" value="RJF89670.1"/>
    <property type="molecule type" value="Genomic_DNA"/>
</dbReference>
<keyword evidence="1" id="KW-1133">Transmembrane helix</keyword>
<comment type="caution">
    <text evidence="2">The sequence shown here is derived from an EMBL/GenBank/DDBJ whole genome shotgun (WGS) entry which is preliminary data.</text>
</comment>
<protein>
    <submittedName>
        <fullName evidence="2">Uncharacterized protein</fullName>
    </submittedName>
</protein>